<comment type="caution">
    <text evidence="1">The sequence shown here is derived from an EMBL/GenBank/DDBJ whole genome shotgun (WGS) entry which is preliminary data.</text>
</comment>
<gene>
    <name evidence="1" type="ORF">D7V93_36600</name>
</gene>
<dbReference type="AlphaFoldDB" id="A0A3A8NJ41"/>
<evidence type="ECO:0000313" key="1">
    <source>
        <dbReference type="EMBL" id="RKH44003.1"/>
    </source>
</evidence>
<protein>
    <submittedName>
        <fullName evidence="1">DUF4142 domain-containing protein</fullName>
    </submittedName>
</protein>
<feature type="non-terminal residue" evidence="1">
    <location>
        <position position="30"/>
    </location>
</feature>
<organism evidence="1 2">
    <name type="scientific">Corallococcus llansteffanensis</name>
    <dbReference type="NCBI Taxonomy" id="2316731"/>
    <lineage>
        <taxon>Bacteria</taxon>
        <taxon>Pseudomonadati</taxon>
        <taxon>Myxococcota</taxon>
        <taxon>Myxococcia</taxon>
        <taxon>Myxococcales</taxon>
        <taxon>Cystobacterineae</taxon>
        <taxon>Myxococcaceae</taxon>
        <taxon>Corallococcus</taxon>
    </lineage>
</organism>
<reference evidence="2" key="1">
    <citation type="submission" date="2018-09" db="EMBL/GenBank/DDBJ databases">
        <authorList>
            <person name="Livingstone P.G."/>
            <person name="Whitworth D.E."/>
        </authorList>
    </citation>
    <scope>NUCLEOTIDE SEQUENCE [LARGE SCALE GENOMIC DNA]</scope>
    <source>
        <strain evidence="2">CA051B</strain>
    </source>
</reference>
<evidence type="ECO:0000313" key="2">
    <source>
        <dbReference type="Proteomes" id="UP000272888"/>
    </source>
</evidence>
<dbReference type="Proteomes" id="UP000272888">
    <property type="component" value="Unassembled WGS sequence"/>
</dbReference>
<proteinExistence type="predicted"/>
<accession>A0A3A8NJ41</accession>
<name>A0A3A8NJ41_9BACT</name>
<dbReference type="EMBL" id="RAWB01000619">
    <property type="protein sequence ID" value="RKH44003.1"/>
    <property type="molecule type" value="Genomic_DNA"/>
</dbReference>
<keyword evidence="2" id="KW-1185">Reference proteome</keyword>
<sequence>MKRTLHGVTLAVALFAGGVSLAQSATPPST</sequence>